<protein>
    <recommendedName>
        <fullName evidence="5">MYND-type domain-containing protein</fullName>
    </recommendedName>
</protein>
<dbReference type="SUPFAM" id="SSF144232">
    <property type="entry name" value="HIT/MYND zinc finger-like"/>
    <property type="match status" value="1"/>
</dbReference>
<proteinExistence type="predicted"/>
<dbReference type="OrthoDB" id="2141373at2759"/>
<dbReference type="InterPro" id="IPR002893">
    <property type="entry name" value="Znf_MYND"/>
</dbReference>
<dbReference type="EMBL" id="MCGO01000013">
    <property type="protein sequence ID" value="ORY47710.1"/>
    <property type="molecule type" value="Genomic_DNA"/>
</dbReference>
<organism evidence="6 7">
    <name type="scientific">Rhizoclosmatium globosum</name>
    <dbReference type="NCBI Taxonomy" id="329046"/>
    <lineage>
        <taxon>Eukaryota</taxon>
        <taxon>Fungi</taxon>
        <taxon>Fungi incertae sedis</taxon>
        <taxon>Chytridiomycota</taxon>
        <taxon>Chytridiomycota incertae sedis</taxon>
        <taxon>Chytridiomycetes</taxon>
        <taxon>Chytridiales</taxon>
        <taxon>Chytriomycetaceae</taxon>
        <taxon>Rhizoclosmatium</taxon>
    </lineage>
</organism>
<name>A0A1Y2CL34_9FUNG</name>
<keyword evidence="1" id="KW-0479">Metal-binding</keyword>
<keyword evidence="3" id="KW-0862">Zinc</keyword>
<evidence type="ECO:0000259" key="5">
    <source>
        <dbReference type="PROSITE" id="PS50865"/>
    </source>
</evidence>
<dbReference type="PROSITE" id="PS50865">
    <property type="entry name" value="ZF_MYND_2"/>
    <property type="match status" value="1"/>
</dbReference>
<feature type="domain" description="MYND-type" evidence="5">
    <location>
        <begin position="300"/>
        <end position="328"/>
    </location>
</feature>
<evidence type="ECO:0000256" key="3">
    <source>
        <dbReference type="ARBA" id="ARBA00022833"/>
    </source>
</evidence>
<evidence type="ECO:0000256" key="1">
    <source>
        <dbReference type="ARBA" id="ARBA00022723"/>
    </source>
</evidence>
<dbReference type="AlphaFoldDB" id="A0A1Y2CL34"/>
<dbReference type="GO" id="GO:0008270">
    <property type="term" value="F:zinc ion binding"/>
    <property type="evidence" value="ECO:0007669"/>
    <property type="project" value="UniProtKB-KW"/>
</dbReference>
<evidence type="ECO:0000313" key="7">
    <source>
        <dbReference type="Proteomes" id="UP000193642"/>
    </source>
</evidence>
<comment type="caution">
    <text evidence="6">The sequence shown here is derived from an EMBL/GenBank/DDBJ whole genome shotgun (WGS) entry which is preliminary data.</text>
</comment>
<evidence type="ECO:0000313" key="6">
    <source>
        <dbReference type="EMBL" id="ORY47710.1"/>
    </source>
</evidence>
<reference evidence="6 7" key="1">
    <citation type="submission" date="2016-07" db="EMBL/GenBank/DDBJ databases">
        <title>Pervasive Adenine N6-methylation of Active Genes in Fungi.</title>
        <authorList>
            <consortium name="DOE Joint Genome Institute"/>
            <person name="Mondo S.J."/>
            <person name="Dannebaum R.O."/>
            <person name="Kuo R.C."/>
            <person name="Labutti K."/>
            <person name="Haridas S."/>
            <person name="Kuo A."/>
            <person name="Salamov A."/>
            <person name="Ahrendt S.R."/>
            <person name="Lipzen A."/>
            <person name="Sullivan W."/>
            <person name="Andreopoulos W.B."/>
            <person name="Clum A."/>
            <person name="Lindquist E."/>
            <person name="Daum C."/>
            <person name="Ramamoorthy G.K."/>
            <person name="Gryganskyi A."/>
            <person name="Culley D."/>
            <person name="Magnuson J.K."/>
            <person name="James T.Y."/>
            <person name="O'Malley M.A."/>
            <person name="Stajich J.E."/>
            <person name="Spatafora J.W."/>
            <person name="Visel A."/>
            <person name="Grigoriev I.V."/>
        </authorList>
    </citation>
    <scope>NUCLEOTIDE SEQUENCE [LARGE SCALE GENOMIC DNA]</scope>
    <source>
        <strain evidence="6 7">JEL800</strain>
    </source>
</reference>
<keyword evidence="7" id="KW-1185">Reference proteome</keyword>
<accession>A0A1Y2CL34</accession>
<evidence type="ECO:0000256" key="2">
    <source>
        <dbReference type="ARBA" id="ARBA00022771"/>
    </source>
</evidence>
<evidence type="ECO:0000256" key="4">
    <source>
        <dbReference type="PROSITE-ProRule" id="PRU00134"/>
    </source>
</evidence>
<gene>
    <name evidence="6" type="ORF">BCR33DRAFT_714792</name>
</gene>
<sequence>MMNPNDLFTTAVTMSLTTPVAGLTFISQAFLSTWAVSPETIQTNLSFVQRANDCAKGVINKGDAGQEFFDANICLAGFAHSKRHFQKALSYCDAAIDSKYANESTKARALVNQLAGRIYYEMDVKHHDEHGKFMTIAKKNPGIEYFFEANEWDPLLYIARSRRITYMHLYFYNPKRLEEPKEELIWNLVNIWRFMLEDCQILEKQLEAGEIPYCKEVAEAFSQFAYHVKAGECYESDLVPGYTSKYWFEKSMQAFSRISGELHGSEIAKERYEEMNYELIEKFRNQEAKKIALTLKEKLKRCQRCLMVYYCSTDCQKANWQREHKIVCKMMKETMTAGNSKLKAKE</sequence>
<dbReference type="Pfam" id="PF01753">
    <property type="entry name" value="zf-MYND"/>
    <property type="match status" value="1"/>
</dbReference>
<dbReference type="Proteomes" id="UP000193642">
    <property type="component" value="Unassembled WGS sequence"/>
</dbReference>
<dbReference type="Gene3D" id="6.10.140.2220">
    <property type="match status" value="1"/>
</dbReference>
<keyword evidence="2 4" id="KW-0863">Zinc-finger</keyword>